<evidence type="ECO:0000256" key="2">
    <source>
        <dbReference type="ARBA" id="ARBA00008061"/>
    </source>
</evidence>
<dbReference type="CDD" id="cd02856">
    <property type="entry name" value="E_set_GDE_Isoamylase_N"/>
    <property type="match status" value="1"/>
</dbReference>
<protein>
    <submittedName>
        <fullName evidence="8">Starch debranching enzyme</fullName>
    </submittedName>
</protein>
<dbReference type="GO" id="GO:0005975">
    <property type="term" value="P:carbohydrate metabolic process"/>
    <property type="evidence" value="ECO:0007669"/>
    <property type="project" value="InterPro"/>
</dbReference>
<keyword evidence="4" id="KW-0934">Plastid</keyword>
<dbReference type="InterPro" id="IPR006047">
    <property type="entry name" value="GH13_cat_dom"/>
</dbReference>
<dbReference type="SUPFAM" id="SSF51445">
    <property type="entry name" value="(Trans)glycosidases"/>
    <property type="match status" value="1"/>
</dbReference>
<dbReference type="InterPro" id="IPR017853">
    <property type="entry name" value="GH"/>
</dbReference>
<dbReference type="Pfam" id="PF02922">
    <property type="entry name" value="CBM_48"/>
    <property type="match status" value="1"/>
</dbReference>
<dbReference type="InParanoid" id="A0A2V0NXN4"/>
<dbReference type="GO" id="GO:0009507">
    <property type="term" value="C:chloroplast"/>
    <property type="evidence" value="ECO:0007669"/>
    <property type="project" value="UniProtKB-SubCell"/>
</dbReference>
<evidence type="ECO:0000313" key="8">
    <source>
        <dbReference type="EMBL" id="GBF89687.1"/>
    </source>
</evidence>
<dbReference type="InterPro" id="IPR014756">
    <property type="entry name" value="Ig_E-set"/>
</dbReference>
<evidence type="ECO:0000256" key="6">
    <source>
        <dbReference type="SAM" id="MobiDB-lite"/>
    </source>
</evidence>
<comment type="similarity">
    <text evidence="2">Belongs to the glycosyl hydrolase 13 family.</text>
</comment>
<comment type="caution">
    <text evidence="8">The sequence shown here is derived from an EMBL/GenBank/DDBJ whole genome shotgun (WGS) entry which is preliminary data.</text>
</comment>
<dbReference type="InterPro" id="IPR013780">
    <property type="entry name" value="Glyco_hydro_b"/>
</dbReference>
<evidence type="ECO:0000259" key="7">
    <source>
        <dbReference type="SMART" id="SM00642"/>
    </source>
</evidence>
<dbReference type="OrthoDB" id="204980at2759"/>
<evidence type="ECO:0000256" key="5">
    <source>
        <dbReference type="ARBA" id="ARBA00022946"/>
    </source>
</evidence>
<keyword evidence="3" id="KW-0150">Chloroplast</keyword>
<evidence type="ECO:0000313" key="9">
    <source>
        <dbReference type="Proteomes" id="UP000247498"/>
    </source>
</evidence>
<dbReference type="InterPro" id="IPR044505">
    <property type="entry name" value="GlgX_Isoamylase_N_E_set"/>
</dbReference>
<gene>
    <name evidence="8" type="ORF">Rsub_02857</name>
</gene>
<evidence type="ECO:0000256" key="3">
    <source>
        <dbReference type="ARBA" id="ARBA00022528"/>
    </source>
</evidence>
<dbReference type="InterPro" id="IPR048650">
    <property type="entry name" value="ISOA1-3-like_C"/>
</dbReference>
<dbReference type="InterPro" id="IPR004193">
    <property type="entry name" value="Glyco_hydro_13_N"/>
</dbReference>
<feature type="domain" description="Glycosyl hydrolase family 13 catalytic" evidence="7">
    <location>
        <begin position="265"/>
        <end position="761"/>
    </location>
</feature>
<dbReference type="GO" id="GO:0019156">
    <property type="term" value="F:isoamylase activity"/>
    <property type="evidence" value="ECO:0007669"/>
    <property type="project" value="UniProtKB-ARBA"/>
</dbReference>
<keyword evidence="5" id="KW-0809">Transit peptide</keyword>
<dbReference type="Pfam" id="PF00128">
    <property type="entry name" value="Alpha-amylase"/>
    <property type="match status" value="1"/>
</dbReference>
<dbReference type="SMART" id="SM00642">
    <property type="entry name" value="Aamy"/>
    <property type="match status" value="1"/>
</dbReference>
<reference evidence="8 9" key="1">
    <citation type="journal article" date="2018" name="Sci. Rep.">
        <title>Raphidocelis subcapitata (=Pseudokirchneriella subcapitata) provides an insight into genome evolution and environmental adaptations in the Sphaeropleales.</title>
        <authorList>
            <person name="Suzuki S."/>
            <person name="Yamaguchi H."/>
            <person name="Nakajima N."/>
            <person name="Kawachi M."/>
        </authorList>
    </citation>
    <scope>NUCLEOTIDE SEQUENCE [LARGE SCALE GENOMIC DNA]</scope>
    <source>
        <strain evidence="8 9">NIES-35</strain>
    </source>
</reference>
<dbReference type="Gene3D" id="3.20.20.80">
    <property type="entry name" value="Glycosidases"/>
    <property type="match status" value="1"/>
</dbReference>
<dbReference type="Proteomes" id="UP000247498">
    <property type="component" value="Unassembled WGS sequence"/>
</dbReference>
<dbReference type="InterPro" id="IPR013783">
    <property type="entry name" value="Ig-like_fold"/>
</dbReference>
<dbReference type="FunCoup" id="A0A2V0NXN4">
    <property type="interactions" value="347"/>
</dbReference>
<evidence type="ECO:0000256" key="4">
    <source>
        <dbReference type="ARBA" id="ARBA00022640"/>
    </source>
</evidence>
<feature type="compositionally biased region" description="Low complexity" evidence="6">
    <location>
        <begin position="899"/>
        <end position="917"/>
    </location>
</feature>
<dbReference type="Gene3D" id="2.60.40.10">
    <property type="entry name" value="Immunoglobulins"/>
    <property type="match status" value="1"/>
</dbReference>
<sequence length="939" mass="101162">MNLASRGLRAPRTASHGVGSGAYRCLNLPKRSLAARSPISSATAAVQVAAAPVAKTTPRRTPLSSPSLLPVPGGAPGGAGAYGAPLRGSAEPLGATYDAELGGYNFAIFTSAAQRVSLVLFTEADLAAGRATHEIALDPRTNRTGDVWHVFLPRLSPSLLYGFRVAGRNQDKSKGPDGGHDGAAVGHRCDEVEVVLDPYARAVLSRRRYGALGPKELDYSDPSVLGLAPTWPQMAAWLPSPGGDGFDWQGDAPLNTPMEDLVVYEMHVRGFTEHPSSGVEAPGTYLGVVERLDYLQRLGVNAIELLPVFEFNELEYYSPIPGSSAYRYNFWGYSTVGYHAPMSRYSYAVANGADGDALRREFKLLVREAHRRGIEVILDVVFNHTAEGNEAGPTLSMRGLDNRVYYMLAPGGEYYNYSGCGNTLNCNHPVVRDFIVDCLRYWVQEYHVDGFRFDLASIMTRAPSAWHPTTQPADGGPPAGLHSPVVNGAANGAAAAGAEAEAVPLGPITDDSGVMTDGAGVPTGAPLSNPPLIEAISEDPILRNVKLIAEAWDCDGLNQVGAFPHYGGRWSEWNGTFRDTVRQFMKGTEGPWAGNFASALCGSPGLYAHSEAGEENWWANNGGAQWKGNRAPTASVNFVCAHDGFTLADLVAYNEKHNEANGEANADGESHNLSWNCGEEGPTADPTVNRLRQRQMRNLVAALLLSHGVPMIQMGDEYGHSKSGNNNTYCHDDHLNWVDWQQVAADESGFGRFVRRLIHFRRDHPELRRRTFVSDGEVQWHGDTPNEPDWTESSRLVAYTLRQSGSQSGLYVAFNTSHLPRVVQLPQWHGRAWAPVFDTSKVAPHDALIADEELGEAEVKEARLAGSMWGGGGYCPLLPWSCVVLESVPEASLIAPRSRAAGAAAPPRGGAAPAAEARAAKAARRNATAEQMLNEVTKS</sequence>
<dbReference type="SUPFAM" id="SSF81296">
    <property type="entry name" value="E set domains"/>
    <property type="match status" value="1"/>
</dbReference>
<dbReference type="Gene3D" id="2.60.40.1180">
    <property type="entry name" value="Golgi alpha-mannosidase II"/>
    <property type="match status" value="1"/>
</dbReference>
<comment type="subcellular location">
    <subcellularLocation>
        <location evidence="1">Plastid</location>
        <location evidence="1">Chloroplast</location>
    </subcellularLocation>
</comment>
<dbReference type="CDD" id="cd11326">
    <property type="entry name" value="AmyAc_Glg_debranch"/>
    <property type="match status" value="1"/>
</dbReference>
<keyword evidence="9" id="KW-1185">Reference proteome</keyword>
<evidence type="ECO:0000256" key="1">
    <source>
        <dbReference type="ARBA" id="ARBA00004229"/>
    </source>
</evidence>
<dbReference type="EMBL" id="BDRX01000012">
    <property type="protein sequence ID" value="GBF89687.1"/>
    <property type="molecule type" value="Genomic_DNA"/>
</dbReference>
<dbReference type="AlphaFoldDB" id="A0A2V0NXN4"/>
<proteinExistence type="inferred from homology"/>
<dbReference type="PANTHER" id="PTHR43002">
    <property type="entry name" value="GLYCOGEN DEBRANCHING ENZYME"/>
    <property type="match status" value="1"/>
</dbReference>
<name>A0A2V0NXN4_9CHLO</name>
<dbReference type="Pfam" id="PF21156">
    <property type="entry name" value="ISOA1-3_C"/>
    <property type="match status" value="1"/>
</dbReference>
<accession>A0A2V0NXN4</accession>
<dbReference type="STRING" id="307507.A0A2V0NXN4"/>
<organism evidence="8 9">
    <name type="scientific">Raphidocelis subcapitata</name>
    <dbReference type="NCBI Taxonomy" id="307507"/>
    <lineage>
        <taxon>Eukaryota</taxon>
        <taxon>Viridiplantae</taxon>
        <taxon>Chlorophyta</taxon>
        <taxon>core chlorophytes</taxon>
        <taxon>Chlorophyceae</taxon>
        <taxon>CS clade</taxon>
        <taxon>Sphaeropleales</taxon>
        <taxon>Selenastraceae</taxon>
        <taxon>Raphidocelis</taxon>
    </lineage>
</organism>
<dbReference type="SUPFAM" id="SSF51011">
    <property type="entry name" value="Glycosyl hydrolase domain"/>
    <property type="match status" value="1"/>
</dbReference>
<feature type="region of interest" description="Disordered" evidence="6">
    <location>
        <begin position="899"/>
        <end position="939"/>
    </location>
</feature>